<gene>
    <name evidence="1" type="ORF">ACFFJP_05710</name>
</gene>
<reference evidence="1 2" key="1">
    <citation type="submission" date="2024-09" db="EMBL/GenBank/DDBJ databases">
        <authorList>
            <person name="Sun Q."/>
            <person name="Mori K."/>
        </authorList>
    </citation>
    <scope>NUCLEOTIDE SEQUENCE [LARGE SCALE GENOMIC DNA]</scope>
    <source>
        <strain evidence="1 2">KCTC 23315</strain>
    </source>
</reference>
<comment type="caution">
    <text evidence="1">The sequence shown here is derived from an EMBL/GenBank/DDBJ whole genome shotgun (WGS) entry which is preliminary data.</text>
</comment>
<name>A0ABV6BA86_9GAMM</name>
<accession>A0ABV6BA86</accession>
<evidence type="ECO:0000313" key="2">
    <source>
        <dbReference type="Proteomes" id="UP001589813"/>
    </source>
</evidence>
<dbReference type="EMBL" id="JBHLXP010000001">
    <property type="protein sequence ID" value="MFC0047776.1"/>
    <property type="molecule type" value="Genomic_DNA"/>
</dbReference>
<evidence type="ECO:0000313" key="1">
    <source>
        <dbReference type="EMBL" id="MFC0047776.1"/>
    </source>
</evidence>
<evidence type="ECO:0008006" key="3">
    <source>
        <dbReference type="Google" id="ProtNLM"/>
    </source>
</evidence>
<sequence>MSIFSSEKEFEDNLYAYMVKHQHNPMNGRRVLSIIRQPNLGANGIPDLITIELDSAGKRFINVIELKNTEFHCRHIFQVAKYMSLVSASANWQATYGDTIDVNPDSSSPIREMFPGAIVQGSIVVTGQESVPDDSIEVEGALFLCDITVYSLVIQDLSLSFIHLMNGIPCPGAAEFYQSFLTSLANPIGDLGDNLTTSAEADHA</sequence>
<organism evidence="1 2">
    <name type="scientific">Rheinheimera tilapiae</name>
    <dbReference type="NCBI Taxonomy" id="875043"/>
    <lineage>
        <taxon>Bacteria</taxon>
        <taxon>Pseudomonadati</taxon>
        <taxon>Pseudomonadota</taxon>
        <taxon>Gammaproteobacteria</taxon>
        <taxon>Chromatiales</taxon>
        <taxon>Chromatiaceae</taxon>
        <taxon>Rheinheimera</taxon>
    </lineage>
</organism>
<dbReference type="RefSeq" id="WP_377241343.1">
    <property type="nucleotide sequence ID" value="NZ_JBHLXP010000001.1"/>
</dbReference>
<protein>
    <recommendedName>
        <fullName evidence="3">DUF91 domain-containing protein</fullName>
    </recommendedName>
</protein>
<proteinExistence type="predicted"/>
<keyword evidence="2" id="KW-1185">Reference proteome</keyword>
<dbReference type="Proteomes" id="UP001589813">
    <property type="component" value="Unassembled WGS sequence"/>
</dbReference>